<gene>
    <name evidence="7" type="ORF">QE152_g32356</name>
</gene>
<evidence type="ECO:0000313" key="7">
    <source>
        <dbReference type="EMBL" id="KAK9695741.1"/>
    </source>
</evidence>
<keyword evidence="4 6" id="KW-1133">Transmembrane helix</keyword>
<feature type="transmembrane region" description="Helical" evidence="6">
    <location>
        <begin position="134"/>
        <end position="152"/>
    </location>
</feature>
<feature type="transmembrane region" description="Helical" evidence="6">
    <location>
        <begin position="216"/>
        <end position="236"/>
    </location>
</feature>
<name>A0AAW1IZ70_POPJA</name>
<evidence type="ECO:0000256" key="2">
    <source>
        <dbReference type="ARBA" id="ARBA00010596"/>
    </source>
</evidence>
<keyword evidence="8" id="KW-1185">Reference proteome</keyword>
<evidence type="ECO:0000256" key="3">
    <source>
        <dbReference type="ARBA" id="ARBA00022692"/>
    </source>
</evidence>
<accession>A0AAW1IZ70</accession>
<dbReference type="AlphaFoldDB" id="A0AAW1IZ70"/>
<comment type="caution">
    <text evidence="7">The sequence shown here is derived from an EMBL/GenBank/DDBJ whole genome shotgun (WGS) entry which is preliminary data.</text>
</comment>
<dbReference type="Proteomes" id="UP001458880">
    <property type="component" value="Unassembled WGS sequence"/>
</dbReference>
<feature type="transmembrane region" description="Helical" evidence="6">
    <location>
        <begin position="248"/>
        <end position="265"/>
    </location>
</feature>
<sequence>MSGYAGNEAYLNMQESINMQSNYYNSDVEYTNLQTQQLDFQSFTDPNQGDAYYMSAPSQSNQYMNYATPQYPDILTPDFSKVNQETDDYDEPPLLEELEIYPDRIVEKTLAVLNPFRSHGLADDADFLAKDTDLAGPLSFCLLLAVTLFVSGNRAPFGYIYGLSVFSCIFIYCLLTLMTSNDVFTLARVASILGYCLLPIVILSIVGLFISLHGGLGIIAAIFAVLWSCISASRLFVAMSGDNEQRPLIAYPCALVCGVFALLVVF</sequence>
<dbReference type="GO" id="GO:0006888">
    <property type="term" value="P:endoplasmic reticulum to Golgi vesicle-mediated transport"/>
    <property type="evidence" value="ECO:0007669"/>
    <property type="project" value="InterPro"/>
</dbReference>
<keyword evidence="3 6" id="KW-0812">Transmembrane</keyword>
<evidence type="ECO:0000256" key="6">
    <source>
        <dbReference type="SAM" id="Phobius"/>
    </source>
</evidence>
<dbReference type="GO" id="GO:0048280">
    <property type="term" value="P:vesicle fusion with Golgi apparatus"/>
    <property type="evidence" value="ECO:0007669"/>
    <property type="project" value="TreeGrafter"/>
</dbReference>
<feature type="transmembrane region" description="Helical" evidence="6">
    <location>
        <begin position="189"/>
        <end position="210"/>
    </location>
</feature>
<keyword evidence="5 6" id="KW-0472">Membrane</keyword>
<dbReference type="GO" id="GO:0005802">
    <property type="term" value="C:trans-Golgi network"/>
    <property type="evidence" value="ECO:0007669"/>
    <property type="project" value="TreeGrafter"/>
</dbReference>
<dbReference type="PANTHER" id="PTHR21236:SF2">
    <property type="entry name" value="PROTEIN YIPF"/>
    <property type="match status" value="1"/>
</dbReference>
<evidence type="ECO:0000256" key="4">
    <source>
        <dbReference type="ARBA" id="ARBA00022989"/>
    </source>
</evidence>
<reference evidence="7 8" key="1">
    <citation type="journal article" date="2024" name="BMC Genomics">
        <title>De novo assembly and annotation of Popillia japonica's genome with initial clues to its potential as an invasive pest.</title>
        <authorList>
            <person name="Cucini C."/>
            <person name="Boschi S."/>
            <person name="Funari R."/>
            <person name="Cardaioli E."/>
            <person name="Iannotti N."/>
            <person name="Marturano G."/>
            <person name="Paoli F."/>
            <person name="Bruttini M."/>
            <person name="Carapelli A."/>
            <person name="Frati F."/>
            <person name="Nardi F."/>
        </authorList>
    </citation>
    <scope>NUCLEOTIDE SEQUENCE [LARGE SCALE GENOMIC DNA]</scope>
    <source>
        <strain evidence="7">DMR45628</strain>
    </source>
</reference>
<evidence type="ECO:0000256" key="5">
    <source>
        <dbReference type="ARBA" id="ARBA00023136"/>
    </source>
</evidence>
<dbReference type="EMBL" id="JASPKY010000471">
    <property type="protein sequence ID" value="KAK9695741.1"/>
    <property type="molecule type" value="Genomic_DNA"/>
</dbReference>
<dbReference type="InterPro" id="IPR045231">
    <property type="entry name" value="Yip1/4-like"/>
</dbReference>
<dbReference type="PANTHER" id="PTHR21236">
    <property type="entry name" value="GOLGI MEMBRANE PROTEIN YIP1"/>
    <property type="match status" value="1"/>
</dbReference>
<dbReference type="GO" id="GO:0016020">
    <property type="term" value="C:membrane"/>
    <property type="evidence" value="ECO:0007669"/>
    <property type="project" value="UniProtKB-SubCell"/>
</dbReference>
<evidence type="ECO:0008006" key="9">
    <source>
        <dbReference type="Google" id="ProtNLM"/>
    </source>
</evidence>
<organism evidence="7 8">
    <name type="scientific">Popillia japonica</name>
    <name type="common">Japanese beetle</name>
    <dbReference type="NCBI Taxonomy" id="7064"/>
    <lineage>
        <taxon>Eukaryota</taxon>
        <taxon>Metazoa</taxon>
        <taxon>Ecdysozoa</taxon>
        <taxon>Arthropoda</taxon>
        <taxon>Hexapoda</taxon>
        <taxon>Insecta</taxon>
        <taxon>Pterygota</taxon>
        <taxon>Neoptera</taxon>
        <taxon>Endopterygota</taxon>
        <taxon>Coleoptera</taxon>
        <taxon>Polyphaga</taxon>
        <taxon>Scarabaeiformia</taxon>
        <taxon>Scarabaeidae</taxon>
        <taxon>Rutelinae</taxon>
        <taxon>Popillia</taxon>
    </lineage>
</organism>
<proteinExistence type="inferred from homology"/>
<evidence type="ECO:0000256" key="1">
    <source>
        <dbReference type="ARBA" id="ARBA00004141"/>
    </source>
</evidence>
<evidence type="ECO:0000313" key="8">
    <source>
        <dbReference type="Proteomes" id="UP001458880"/>
    </source>
</evidence>
<comment type="subcellular location">
    <subcellularLocation>
        <location evidence="1">Membrane</location>
        <topology evidence="1">Multi-pass membrane protein</topology>
    </subcellularLocation>
</comment>
<feature type="transmembrane region" description="Helical" evidence="6">
    <location>
        <begin position="158"/>
        <end position="177"/>
    </location>
</feature>
<comment type="similarity">
    <text evidence="2">Belongs to the YIP1 family.</text>
</comment>
<protein>
    <recommendedName>
        <fullName evidence="9">Protein YIPF</fullName>
    </recommendedName>
</protein>